<sequence length="110" mass="12666">MQDYEHLGHMQLVPNSELSKPSSKCFYLPHFRVVREQSETTKLRVVFDASAKTDSNLSLNDILHTGPKLQNELFNPPGGLVPREKLFRKRFTLILLFSSKMQQTSMLSPF</sequence>
<proteinExistence type="predicted"/>
<reference evidence="1" key="1">
    <citation type="submission" date="2020-08" db="EMBL/GenBank/DDBJ databases">
        <title>Multicomponent nature underlies the extraordinary mechanical properties of spider dragline silk.</title>
        <authorList>
            <person name="Kono N."/>
            <person name="Nakamura H."/>
            <person name="Mori M."/>
            <person name="Yoshida Y."/>
            <person name="Ohtoshi R."/>
            <person name="Malay A.D."/>
            <person name="Moran D.A.P."/>
            <person name="Tomita M."/>
            <person name="Numata K."/>
            <person name="Arakawa K."/>
        </authorList>
    </citation>
    <scope>NUCLEOTIDE SEQUENCE</scope>
</reference>
<dbReference type="EMBL" id="BMAU01021176">
    <property type="protein sequence ID" value="GFX94048.1"/>
    <property type="molecule type" value="Genomic_DNA"/>
</dbReference>
<dbReference type="PANTHER" id="PTHR47331:SF1">
    <property type="entry name" value="GAG-LIKE PROTEIN"/>
    <property type="match status" value="1"/>
</dbReference>
<evidence type="ECO:0000313" key="1">
    <source>
        <dbReference type="EMBL" id="GFX94048.1"/>
    </source>
</evidence>
<dbReference type="AlphaFoldDB" id="A0A8X6UZX1"/>
<dbReference type="PANTHER" id="PTHR47331">
    <property type="entry name" value="PHD-TYPE DOMAIN-CONTAINING PROTEIN"/>
    <property type="match status" value="1"/>
</dbReference>
<comment type="caution">
    <text evidence="1">The sequence shown here is derived from an EMBL/GenBank/DDBJ whole genome shotgun (WGS) entry which is preliminary data.</text>
</comment>
<accession>A0A8X6UZX1</accession>
<organism evidence="1 2">
    <name type="scientific">Trichonephila clavipes</name>
    <name type="common">Golden silk orbweaver</name>
    <name type="synonym">Nephila clavipes</name>
    <dbReference type="NCBI Taxonomy" id="2585209"/>
    <lineage>
        <taxon>Eukaryota</taxon>
        <taxon>Metazoa</taxon>
        <taxon>Ecdysozoa</taxon>
        <taxon>Arthropoda</taxon>
        <taxon>Chelicerata</taxon>
        <taxon>Arachnida</taxon>
        <taxon>Araneae</taxon>
        <taxon>Araneomorphae</taxon>
        <taxon>Entelegynae</taxon>
        <taxon>Araneoidea</taxon>
        <taxon>Nephilidae</taxon>
        <taxon>Trichonephila</taxon>
    </lineage>
</organism>
<protein>
    <submittedName>
        <fullName evidence="1">DUF1758 domain-containing protein</fullName>
    </submittedName>
</protein>
<evidence type="ECO:0000313" key="2">
    <source>
        <dbReference type="Proteomes" id="UP000887159"/>
    </source>
</evidence>
<gene>
    <name evidence="1" type="primary">AVEN_145695_1</name>
    <name evidence="1" type="ORF">TNCV_3414101</name>
</gene>
<name>A0A8X6UZX1_TRICX</name>
<dbReference type="Proteomes" id="UP000887159">
    <property type="component" value="Unassembled WGS sequence"/>
</dbReference>
<keyword evidence="2" id="KW-1185">Reference proteome</keyword>